<keyword evidence="1" id="KW-0812">Transmembrane</keyword>
<feature type="non-terminal residue" evidence="2">
    <location>
        <position position="32"/>
    </location>
</feature>
<accession>X1HP26</accession>
<comment type="caution">
    <text evidence="2">The sequence shown here is derived from an EMBL/GenBank/DDBJ whole genome shotgun (WGS) entry which is preliminary data.</text>
</comment>
<keyword evidence="1" id="KW-0472">Membrane</keyword>
<proteinExistence type="predicted"/>
<sequence length="32" mass="3441">MVGKSEIGAVYFIVGIMLFVQVIHASNMATLT</sequence>
<dbReference type="AlphaFoldDB" id="X1HP26"/>
<protein>
    <submittedName>
        <fullName evidence="2">Uncharacterized protein</fullName>
    </submittedName>
</protein>
<keyword evidence="1" id="KW-1133">Transmembrane helix</keyword>
<organism evidence="2">
    <name type="scientific">marine sediment metagenome</name>
    <dbReference type="NCBI Taxonomy" id="412755"/>
    <lineage>
        <taxon>unclassified sequences</taxon>
        <taxon>metagenomes</taxon>
        <taxon>ecological metagenomes</taxon>
    </lineage>
</organism>
<reference evidence="2" key="1">
    <citation type="journal article" date="2014" name="Front. Microbiol.">
        <title>High frequency of phylogenetically diverse reductive dehalogenase-homologous genes in deep subseafloor sedimentary metagenomes.</title>
        <authorList>
            <person name="Kawai M."/>
            <person name="Futagami T."/>
            <person name="Toyoda A."/>
            <person name="Takaki Y."/>
            <person name="Nishi S."/>
            <person name="Hori S."/>
            <person name="Arai W."/>
            <person name="Tsubouchi T."/>
            <person name="Morono Y."/>
            <person name="Uchiyama I."/>
            <person name="Ito T."/>
            <person name="Fujiyama A."/>
            <person name="Inagaki F."/>
            <person name="Takami H."/>
        </authorList>
    </citation>
    <scope>NUCLEOTIDE SEQUENCE</scope>
    <source>
        <strain evidence="2">Expedition CK06-06</strain>
    </source>
</reference>
<feature type="transmembrane region" description="Helical" evidence="1">
    <location>
        <begin position="7"/>
        <end position="26"/>
    </location>
</feature>
<evidence type="ECO:0000256" key="1">
    <source>
        <dbReference type="SAM" id="Phobius"/>
    </source>
</evidence>
<name>X1HP26_9ZZZZ</name>
<dbReference type="EMBL" id="BARU01028550">
    <property type="protein sequence ID" value="GAH71906.1"/>
    <property type="molecule type" value="Genomic_DNA"/>
</dbReference>
<evidence type="ECO:0000313" key="2">
    <source>
        <dbReference type="EMBL" id="GAH71906.1"/>
    </source>
</evidence>
<gene>
    <name evidence="2" type="ORF">S03H2_45549</name>
</gene>